<keyword evidence="11" id="KW-0408">Iron</keyword>
<evidence type="ECO:0000256" key="2">
    <source>
        <dbReference type="ARBA" id="ARBA00004167"/>
    </source>
</evidence>
<dbReference type="InterPro" id="IPR013083">
    <property type="entry name" value="Znf_RING/FYVE/PHD"/>
</dbReference>
<dbReference type="GO" id="GO:0098711">
    <property type="term" value="P:iron ion import across plasma membrane"/>
    <property type="evidence" value="ECO:0007669"/>
    <property type="project" value="UniProtKB-ARBA"/>
</dbReference>
<comment type="caution">
    <text evidence="18">The sequence shown here is derived from an EMBL/GenBank/DDBJ whole genome shotgun (WGS) entry which is preliminary data.</text>
</comment>
<dbReference type="SUPFAM" id="SSF57850">
    <property type="entry name" value="RING/U-box"/>
    <property type="match status" value="1"/>
</dbReference>
<evidence type="ECO:0000313" key="18">
    <source>
        <dbReference type="EMBL" id="KAL0296708.1"/>
    </source>
</evidence>
<accession>A0AAW2JSW1</accession>
<evidence type="ECO:0000256" key="12">
    <source>
        <dbReference type="ARBA" id="ARBA00023136"/>
    </source>
</evidence>
<comment type="function">
    <text evidence="14">Probable E3 ubiquitin-protein ligase that may regulate the response to iron deficiency and thus contributes to iron homeostasis.</text>
</comment>
<evidence type="ECO:0000259" key="17">
    <source>
        <dbReference type="PROSITE" id="PS51270"/>
    </source>
</evidence>
<keyword evidence="12" id="KW-0472">Membrane</keyword>
<keyword evidence="10" id="KW-1133">Transmembrane helix</keyword>
<dbReference type="GO" id="GO:0005634">
    <property type="term" value="C:nucleus"/>
    <property type="evidence" value="ECO:0007669"/>
    <property type="project" value="UniProtKB-SubCell"/>
</dbReference>
<dbReference type="InterPro" id="IPR017921">
    <property type="entry name" value="Znf_CTCHY"/>
</dbReference>
<dbReference type="EMBL" id="JACGWJ010000032">
    <property type="protein sequence ID" value="KAL0296708.1"/>
    <property type="molecule type" value="Genomic_DNA"/>
</dbReference>
<evidence type="ECO:0000256" key="7">
    <source>
        <dbReference type="ARBA" id="ARBA00022771"/>
    </source>
</evidence>
<dbReference type="InterPro" id="IPR037275">
    <property type="entry name" value="Znf_CTCHY_sf"/>
</dbReference>
<dbReference type="Gene3D" id="1.20.120.520">
    <property type="entry name" value="nmb1532 protein domain like"/>
    <property type="match status" value="3"/>
</dbReference>
<dbReference type="FunFam" id="1.20.120.520:FF:000009">
    <property type="entry name" value="Zinc finger protein BRUTUS"/>
    <property type="match status" value="1"/>
</dbReference>
<name>A0AAW2JSW1_SESRA</name>
<dbReference type="Gene3D" id="3.30.40.10">
    <property type="entry name" value="Zinc/RING finger domain, C3HC4 (zinc finger)"/>
    <property type="match status" value="1"/>
</dbReference>
<dbReference type="InterPro" id="IPR012312">
    <property type="entry name" value="Hemerythrin-like"/>
</dbReference>
<evidence type="ECO:0000256" key="15">
    <source>
        <dbReference type="ARBA" id="ARBA00063786"/>
    </source>
</evidence>
<evidence type="ECO:0000256" key="1">
    <source>
        <dbReference type="ARBA" id="ARBA00004123"/>
    </source>
</evidence>
<proteinExistence type="predicted"/>
<keyword evidence="5" id="KW-0812">Transmembrane</keyword>
<feature type="domain" description="CTCHY-type" evidence="17">
    <location>
        <begin position="851"/>
        <end position="916"/>
    </location>
</feature>
<reference evidence="18" key="1">
    <citation type="submission" date="2020-06" db="EMBL/GenBank/DDBJ databases">
        <authorList>
            <person name="Li T."/>
            <person name="Hu X."/>
            <person name="Zhang T."/>
            <person name="Song X."/>
            <person name="Zhang H."/>
            <person name="Dai N."/>
            <person name="Sheng W."/>
            <person name="Hou X."/>
            <person name="Wei L."/>
        </authorList>
    </citation>
    <scope>NUCLEOTIDE SEQUENCE</scope>
    <source>
        <strain evidence="18">G02</strain>
        <tissue evidence="18">Leaf</tissue>
    </source>
</reference>
<dbReference type="GO" id="GO:0016020">
    <property type="term" value="C:membrane"/>
    <property type="evidence" value="ECO:0007669"/>
    <property type="project" value="UniProtKB-SubCell"/>
</dbReference>
<dbReference type="Pfam" id="PF01814">
    <property type="entry name" value="Hemerythrin"/>
    <property type="match status" value="2"/>
</dbReference>
<dbReference type="GO" id="GO:0016567">
    <property type="term" value="P:protein ubiquitination"/>
    <property type="evidence" value="ECO:0007669"/>
    <property type="project" value="TreeGrafter"/>
</dbReference>
<keyword evidence="6" id="KW-0479">Metal-binding</keyword>
<evidence type="ECO:0000256" key="3">
    <source>
        <dbReference type="ARBA" id="ARBA00004906"/>
    </source>
</evidence>
<evidence type="ECO:0000256" key="10">
    <source>
        <dbReference type="ARBA" id="ARBA00022989"/>
    </source>
</evidence>
<dbReference type="GO" id="GO:0061630">
    <property type="term" value="F:ubiquitin protein ligase activity"/>
    <property type="evidence" value="ECO:0007669"/>
    <property type="project" value="UniProtKB-ARBA"/>
</dbReference>
<dbReference type="SUPFAM" id="SSF161245">
    <property type="entry name" value="Zinc hairpin stack"/>
    <property type="match status" value="1"/>
</dbReference>
<comment type="subcellular location">
    <subcellularLocation>
        <location evidence="2">Membrane</location>
        <topology evidence="2">Single-pass membrane protein</topology>
    </subcellularLocation>
    <subcellularLocation>
        <location evidence="1">Nucleus</location>
    </subcellularLocation>
</comment>
<dbReference type="PANTHER" id="PTHR21319">
    <property type="entry name" value="RING FINGER AND CHY ZINC FINGER DOMAIN-CONTAINING PROTEIN 1"/>
    <property type="match status" value="1"/>
</dbReference>
<dbReference type="AlphaFoldDB" id="A0AAW2JSW1"/>
<dbReference type="GO" id="GO:0034756">
    <property type="term" value="P:regulation of iron ion transport"/>
    <property type="evidence" value="ECO:0007669"/>
    <property type="project" value="UniProtKB-ARBA"/>
</dbReference>
<evidence type="ECO:0000256" key="6">
    <source>
        <dbReference type="ARBA" id="ARBA00022723"/>
    </source>
</evidence>
<dbReference type="GO" id="GO:0016874">
    <property type="term" value="F:ligase activity"/>
    <property type="evidence" value="ECO:0007669"/>
    <property type="project" value="UniProtKB-KW"/>
</dbReference>
<organism evidence="18">
    <name type="scientific">Sesamum radiatum</name>
    <name type="common">Black benniseed</name>
    <dbReference type="NCBI Taxonomy" id="300843"/>
    <lineage>
        <taxon>Eukaryota</taxon>
        <taxon>Viridiplantae</taxon>
        <taxon>Streptophyta</taxon>
        <taxon>Embryophyta</taxon>
        <taxon>Tracheophyta</taxon>
        <taxon>Spermatophyta</taxon>
        <taxon>Magnoliopsida</taxon>
        <taxon>eudicotyledons</taxon>
        <taxon>Gunneridae</taxon>
        <taxon>Pentapetalae</taxon>
        <taxon>asterids</taxon>
        <taxon>lamiids</taxon>
        <taxon>Lamiales</taxon>
        <taxon>Pedaliaceae</taxon>
        <taxon>Sesamum</taxon>
    </lineage>
</organism>
<evidence type="ECO:0000256" key="8">
    <source>
        <dbReference type="ARBA" id="ARBA00022786"/>
    </source>
</evidence>
<dbReference type="GO" id="GO:0008270">
    <property type="term" value="F:zinc ion binding"/>
    <property type="evidence" value="ECO:0007669"/>
    <property type="project" value="UniProtKB-KW"/>
</dbReference>
<dbReference type="PANTHER" id="PTHR21319:SF0">
    <property type="entry name" value="AND RING FINGER DOMAIN PROTEIN, PUTATIVE (AFU_ORTHOLOGUE AFUA_1G08900)-RELATED"/>
    <property type="match status" value="1"/>
</dbReference>
<gene>
    <name evidence="18" type="ORF">Sradi_6722900</name>
</gene>
<keyword evidence="13" id="KW-0539">Nucleus</keyword>
<dbReference type="CDD" id="cd12108">
    <property type="entry name" value="Hr-like"/>
    <property type="match status" value="3"/>
</dbReference>
<dbReference type="FunFam" id="3.30.40.10:FF:000208">
    <property type="entry name" value="Zinc finger protein-related isoform 1"/>
    <property type="match status" value="1"/>
</dbReference>
<comment type="pathway">
    <text evidence="3">Protein modification; protein ubiquitination.</text>
</comment>
<keyword evidence="9" id="KW-0862">Zinc</keyword>
<dbReference type="GO" id="GO:0006511">
    <property type="term" value="P:ubiquitin-dependent protein catabolic process"/>
    <property type="evidence" value="ECO:0007669"/>
    <property type="project" value="TreeGrafter"/>
</dbReference>
<evidence type="ECO:0000256" key="5">
    <source>
        <dbReference type="ARBA" id="ARBA00022692"/>
    </source>
</evidence>
<evidence type="ECO:0000256" key="14">
    <source>
        <dbReference type="ARBA" id="ARBA00053847"/>
    </source>
</evidence>
<dbReference type="PROSITE" id="PS51270">
    <property type="entry name" value="ZF_CTCHY"/>
    <property type="match status" value="1"/>
</dbReference>
<keyword evidence="7 16" id="KW-0863">Zinc-finger</keyword>
<comment type="subunit">
    <text evidence="15">Binds zinc and iron ions.</text>
</comment>
<protein>
    <submittedName>
        <fullName evidence="18">Zinc finger protein BRUTUS</fullName>
    </submittedName>
</protein>
<evidence type="ECO:0000256" key="9">
    <source>
        <dbReference type="ARBA" id="ARBA00022833"/>
    </source>
</evidence>
<evidence type="ECO:0000256" key="11">
    <source>
        <dbReference type="ARBA" id="ARBA00023004"/>
    </source>
</evidence>
<evidence type="ECO:0000256" key="13">
    <source>
        <dbReference type="ARBA" id="ARBA00023242"/>
    </source>
</evidence>
<evidence type="ECO:0000256" key="4">
    <source>
        <dbReference type="ARBA" id="ARBA00022598"/>
    </source>
</evidence>
<sequence length="956" mass="107233">MATPEIQNGGVSLMAAAPAAAPVDQSSHSAAALSVSSPIRIFLFFHKAIRSELDGIHRSAMALATNGSGGDIKQLMEKCHFLRSIYKHHSNAEDEVIFPALDIRVKNVARTYSLEHEGESLLFDQLFSLLDNDTRNEESYKRELASCTGALQTSISQHMSKEEEQVFPLLNEKFSFEEQASLVWQFLCSIPVNMMAEFLPWLSSSISPDERLDMRKCLNRIIPDEKLLQQAIEKELNDIAEAARSIKLTGDFTDLSAFNRRLQFIAEVCIFHSIAEDKVIFPAVDAEMSFIQEHAEEESEFDKFRYLIESIENAGANSSADFYSKLCSQADHIMGTVKNHFRNEEIKVLPLARQHFSPERQRELLYKSLCVMPLRLIECVLPWLVGSMSEEEARCFLYNMHMAAPASDAALVTLFSGWACKGCPGGICLSSSAVSGCLAKELKETQENSGRSCRYCACASMLSESTTCGPARKCEKTMKERNLDSSLESVAFSGAKSQNTSLSNQSCCVPGLGVNSNSLGMNTLASAKSLRSLSFGATAPSLNSSLFNWEPETSSSISGVTARPIDNIFKFHKAIRKDLEFLDVESGKLSDCDESFLRQFSGRFRLLWGLYRAHSNAEDDIVFPALESKETLHNVSHSYTLDHKQEEELFEDISSALAELTQLHEHLNVKDVAGNLSESLSDSSSQVNGLKKYNELATKVQGMCKSIRVSLDHHVMREELELWPLFDRYFSVDEQDKLVGRIIGTTGAEVLQSMLPWVTSALTLEEQNKMMDTWKHATKNTMFSEWLNEWWEGTPAASSQVSTSGNGTSQEYNIHESTDQSDYTFKPGWKDIFRMNQNELESEIRKVSRDSTLDPRRKAYLIQNLMTREVYHCPFCNLCRVGKGLGIDFFHCMTCNCCLAMKLVDHKCREKGLEINCPICCDFLFTSSTAVRALPCGHYMHSTCFQQIDGRYVGKD</sequence>
<evidence type="ECO:0000256" key="16">
    <source>
        <dbReference type="PROSITE-ProRule" id="PRU00965"/>
    </source>
</evidence>
<keyword evidence="4" id="KW-0436">Ligase</keyword>
<reference evidence="18" key="2">
    <citation type="journal article" date="2024" name="Plant">
        <title>Genomic evolution and insights into agronomic trait innovations of Sesamum species.</title>
        <authorList>
            <person name="Miao H."/>
            <person name="Wang L."/>
            <person name="Qu L."/>
            <person name="Liu H."/>
            <person name="Sun Y."/>
            <person name="Le M."/>
            <person name="Wang Q."/>
            <person name="Wei S."/>
            <person name="Zheng Y."/>
            <person name="Lin W."/>
            <person name="Duan Y."/>
            <person name="Cao H."/>
            <person name="Xiong S."/>
            <person name="Wang X."/>
            <person name="Wei L."/>
            <person name="Li C."/>
            <person name="Ma Q."/>
            <person name="Ju M."/>
            <person name="Zhao R."/>
            <person name="Li G."/>
            <person name="Mu C."/>
            <person name="Tian Q."/>
            <person name="Mei H."/>
            <person name="Zhang T."/>
            <person name="Gao T."/>
            <person name="Zhang H."/>
        </authorList>
    </citation>
    <scope>NUCLEOTIDE SEQUENCE</scope>
    <source>
        <strain evidence="18">G02</strain>
    </source>
</reference>
<keyword evidence="8" id="KW-0833">Ubl conjugation pathway</keyword>